<dbReference type="PANTHER" id="PTHR41791">
    <property type="entry name" value="SSL7039 PROTEIN"/>
    <property type="match status" value="1"/>
</dbReference>
<dbReference type="Pfam" id="PF05973">
    <property type="entry name" value="Gp49"/>
    <property type="match status" value="1"/>
</dbReference>
<dbReference type="EnsemblBacteria" id="ABN74830">
    <property type="protein sequence ID" value="ABN74830"/>
    <property type="gene ID" value="APL_1746"/>
</dbReference>
<dbReference type="RefSeq" id="WP_009875396.1">
    <property type="nucleotide sequence ID" value="NC_009053.1"/>
</dbReference>
<proteinExistence type="predicted"/>
<dbReference type="NCBIfam" id="TIGR02683">
    <property type="entry name" value="upstrm_HI1419"/>
    <property type="match status" value="1"/>
</dbReference>
<dbReference type="EMBL" id="CP000569">
    <property type="protein sequence ID" value="ABN74830.1"/>
    <property type="molecule type" value="Genomic_DNA"/>
</dbReference>
<evidence type="ECO:0000313" key="2">
    <source>
        <dbReference type="Proteomes" id="UP000001432"/>
    </source>
</evidence>
<gene>
    <name evidence="1" type="ordered locus">APL_1746</name>
</gene>
<name>A3N344_ACTP2</name>
<sequence length="104" mass="12033">MQPKIFIIEQTQIFRHWLKTLKNPIARITIARRIERAGFGNFGDHKALGAGLWEMRIDTGAGYRIYYAQKGECIYLLLNGGDKSSQAKDIKKARTIWTEIQKHQ</sequence>
<dbReference type="KEGG" id="apl:APL_1746"/>
<organism evidence="1 2">
    <name type="scientific">Actinobacillus pleuropneumoniae serotype 5b (strain L20)</name>
    <dbReference type="NCBI Taxonomy" id="416269"/>
    <lineage>
        <taxon>Bacteria</taxon>
        <taxon>Pseudomonadati</taxon>
        <taxon>Pseudomonadota</taxon>
        <taxon>Gammaproteobacteria</taxon>
        <taxon>Pasteurellales</taxon>
        <taxon>Pasteurellaceae</taxon>
        <taxon>Actinobacillus</taxon>
    </lineage>
</organism>
<dbReference type="PIRSF" id="PIRSF028744">
    <property type="entry name" value="Addict_mod_HI1419"/>
    <property type="match status" value="1"/>
</dbReference>
<dbReference type="eggNOG" id="COG3657">
    <property type="taxonomic scope" value="Bacteria"/>
</dbReference>
<evidence type="ECO:0000313" key="1">
    <source>
        <dbReference type="EMBL" id="ABN74830.1"/>
    </source>
</evidence>
<protein>
    <recommendedName>
        <fullName evidence="3">Addiction module killer protein</fullName>
    </recommendedName>
</protein>
<dbReference type="PANTHER" id="PTHR41791:SF1">
    <property type="entry name" value="SSL7039 PROTEIN"/>
    <property type="match status" value="1"/>
</dbReference>
<evidence type="ECO:0008006" key="3">
    <source>
        <dbReference type="Google" id="ProtNLM"/>
    </source>
</evidence>
<accession>A3N344</accession>
<dbReference type="STRING" id="416269.APL_1746"/>
<dbReference type="InterPro" id="IPR014056">
    <property type="entry name" value="TypeIITA-like_toxin_pred"/>
</dbReference>
<dbReference type="AlphaFoldDB" id="A3N344"/>
<dbReference type="InterPro" id="IPR009241">
    <property type="entry name" value="HigB-like"/>
</dbReference>
<dbReference type="Proteomes" id="UP000001432">
    <property type="component" value="Chromosome"/>
</dbReference>
<reference evidence="1 2" key="1">
    <citation type="journal article" date="2008" name="J. Bacteriol.">
        <title>The complete genome sequence of Actinobacillus pleuropneumoniae L20 (serotype 5b).</title>
        <authorList>
            <person name="Foote S.J."/>
            <person name="Bosse J.T."/>
            <person name="Bouevitch A.B."/>
            <person name="Langford P.R."/>
            <person name="Young N.M."/>
            <person name="Nash J.H."/>
        </authorList>
    </citation>
    <scope>NUCLEOTIDE SEQUENCE [LARGE SCALE GENOMIC DNA]</scope>
    <source>
        <strain evidence="1 2">L20</strain>
    </source>
</reference>
<dbReference type="HOGENOM" id="CLU_152445_0_1_6"/>